<reference evidence="2" key="1">
    <citation type="submission" date="2020-08" db="EMBL/GenBank/DDBJ databases">
        <title>Fungal Genomes of the International Space Station.</title>
        <authorList>
            <person name="Seuylemezian A."/>
            <person name="Singh N.K."/>
            <person name="Wood J."/>
            <person name="Venkateswaran K."/>
        </authorList>
    </citation>
    <scope>NUCLEOTIDE SEQUENCE</scope>
    <source>
        <strain evidence="2">I2-B2</strain>
    </source>
</reference>
<evidence type="ECO:0000313" key="3">
    <source>
        <dbReference type="Proteomes" id="UP001197806"/>
    </source>
</evidence>
<keyword evidence="1" id="KW-1133">Transmembrane helix</keyword>
<dbReference type="EMBL" id="JACLPZ010000023">
    <property type="protein sequence ID" value="MBY0038664.1"/>
    <property type="molecule type" value="Genomic_DNA"/>
</dbReference>
<evidence type="ECO:0000256" key="1">
    <source>
        <dbReference type="SAM" id="Phobius"/>
    </source>
</evidence>
<evidence type="ECO:0000313" key="2">
    <source>
        <dbReference type="EMBL" id="MBY0038664.1"/>
    </source>
</evidence>
<feature type="transmembrane region" description="Helical" evidence="1">
    <location>
        <begin position="58"/>
        <end position="77"/>
    </location>
</feature>
<accession>A0AAW4QV05</accession>
<dbReference type="Proteomes" id="UP001197806">
    <property type="component" value="Unassembled WGS sequence"/>
</dbReference>
<feature type="transmembrane region" description="Helical" evidence="1">
    <location>
        <begin position="33"/>
        <end position="52"/>
    </location>
</feature>
<dbReference type="NCBIfam" id="NF033634">
    <property type="entry name" value="SLATT_1"/>
    <property type="match status" value="1"/>
</dbReference>
<organism evidence="2 3">
    <name type="scientific">Bacillus cereus</name>
    <dbReference type="NCBI Taxonomy" id="1396"/>
    <lineage>
        <taxon>Bacteria</taxon>
        <taxon>Bacillati</taxon>
        <taxon>Bacillota</taxon>
        <taxon>Bacilli</taxon>
        <taxon>Bacillales</taxon>
        <taxon>Bacillaceae</taxon>
        <taxon>Bacillus</taxon>
        <taxon>Bacillus cereus group</taxon>
    </lineage>
</organism>
<name>A0AAW4QV05_BACCE</name>
<dbReference type="AlphaFoldDB" id="A0AAW4QV05"/>
<keyword evidence="1" id="KW-0812">Transmembrane</keyword>
<protein>
    <submittedName>
        <fullName evidence="2">DUF4231 domain-containing protein</fullName>
    </submittedName>
</protein>
<keyword evidence="1" id="KW-0472">Membrane</keyword>
<gene>
    <name evidence="2" type="ORF">H7U08_19315</name>
</gene>
<sequence length="154" mass="17616">MKEQLKKMILLKNVNDSIEFFDGRRNKNKKKAFILKILSVIASALITVLLGLKSLNNNILSDITLVLAAGVTVFNGIDSFYNHRGLWEKDVRTLCSLRELQRNIEYYIIGEKENELSLEVLDGFQNSLQIILREDINTWSDVRGNTNPSEKSTE</sequence>
<dbReference type="RefSeq" id="WP_000663008.1">
    <property type="nucleotide sequence ID" value="NZ_JACLPZ010000023.1"/>
</dbReference>
<proteinExistence type="predicted"/>
<comment type="caution">
    <text evidence="2">The sequence shown here is derived from an EMBL/GenBank/DDBJ whole genome shotgun (WGS) entry which is preliminary data.</text>
</comment>